<dbReference type="EMBL" id="CP007509">
    <property type="protein sequence ID" value="AHY43633.1"/>
    <property type="molecule type" value="Genomic_DNA"/>
</dbReference>
<evidence type="ECO:0000259" key="2">
    <source>
        <dbReference type="Pfam" id="PF13439"/>
    </source>
</evidence>
<feature type="domain" description="Glycosyltransferase subfamily 4-like N-terminal" evidence="2">
    <location>
        <begin position="15"/>
        <end position="176"/>
    </location>
</feature>
<sequence length="371" mass="41048">MHIADMTMFYAPASGGVRTYLEAKHRRLQLYSGVRHSILVPGGDYSHNDGLYEVPAPILPFGKGYRFPIRRAPWCNLLRSLRPDLIEVGDPYMTAWAALDAGRRLNVPVIGFYHSDLPLLVSNRIGSWLGTNLNGYVSKLYGSFDRVLAPSEVMADKLTHLGVKSVFVQPLGVDLETFRPERRDPDLRRELGLADDTRLMIFAGRGSREKNLHILLETARQLGKPYHLLLVGSSMPQRVPENVTVIDRFCCASEVARYMASSDVLLHAGNQETFGLVALEAMASGIPVIAARAGALPELVPFYSGRLCRPLDPRAMAHTVRELFEDDPRLLGQQARQHVEAHHAWDAVVAGLLAHYHAVLGTADLPVAVHG</sequence>
<evidence type="ECO:0000259" key="1">
    <source>
        <dbReference type="Pfam" id="PF00534"/>
    </source>
</evidence>
<name>A0A023WU49_STUST</name>
<dbReference type="GO" id="GO:0016787">
    <property type="term" value="F:hydrolase activity"/>
    <property type="evidence" value="ECO:0007669"/>
    <property type="project" value="UniProtKB-KW"/>
</dbReference>
<dbReference type="InterPro" id="IPR001296">
    <property type="entry name" value="Glyco_trans_1"/>
</dbReference>
<organism evidence="3 4">
    <name type="scientific">Stutzerimonas stutzeri</name>
    <name type="common">Pseudomonas stutzeri</name>
    <dbReference type="NCBI Taxonomy" id="316"/>
    <lineage>
        <taxon>Bacteria</taxon>
        <taxon>Pseudomonadati</taxon>
        <taxon>Pseudomonadota</taxon>
        <taxon>Gammaproteobacteria</taxon>
        <taxon>Pseudomonadales</taxon>
        <taxon>Pseudomonadaceae</taxon>
        <taxon>Stutzerimonas</taxon>
    </lineage>
</organism>
<dbReference type="Proteomes" id="UP000025238">
    <property type="component" value="Chromosome"/>
</dbReference>
<dbReference type="PANTHER" id="PTHR45947:SF3">
    <property type="entry name" value="SULFOQUINOVOSYL TRANSFERASE SQD2"/>
    <property type="match status" value="1"/>
</dbReference>
<dbReference type="SUPFAM" id="SSF53756">
    <property type="entry name" value="UDP-Glycosyltransferase/glycogen phosphorylase"/>
    <property type="match status" value="1"/>
</dbReference>
<dbReference type="KEGG" id="pstu:UIB01_14555"/>
<dbReference type="CDD" id="cd03814">
    <property type="entry name" value="GT4-like"/>
    <property type="match status" value="1"/>
</dbReference>
<dbReference type="AlphaFoldDB" id="A0A023WU49"/>
<evidence type="ECO:0000313" key="4">
    <source>
        <dbReference type="Proteomes" id="UP000025238"/>
    </source>
</evidence>
<reference evidence="3 4" key="1">
    <citation type="submission" date="2014-03" db="EMBL/GenBank/DDBJ databases">
        <title>Complete genome sequence of Pseudomonas stutzeri 19SMN4.</title>
        <authorList>
            <person name="Brunet-Galmes I."/>
            <person name="Nogales B."/>
            <person name="Busquets A."/>
            <person name="Pena A."/>
            <person name="Gomila M."/>
            <person name="Garcia-Valdes E."/>
            <person name="Lalucat J."/>
            <person name="Bennasar A."/>
            <person name="Bosch R."/>
        </authorList>
    </citation>
    <scope>NUCLEOTIDE SEQUENCE [LARGE SCALE GENOMIC DNA]</scope>
    <source>
        <strain evidence="3 4">19SMN4</strain>
    </source>
</reference>
<gene>
    <name evidence="3" type="ORF">UIB01_14555</name>
</gene>
<keyword evidence="3" id="KW-0378">Hydrolase</keyword>
<dbReference type="Gene3D" id="3.40.50.2000">
    <property type="entry name" value="Glycogen Phosphorylase B"/>
    <property type="match status" value="2"/>
</dbReference>
<dbReference type="PANTHER" id="PTHR45947">
    <property type="entry name" value="SULFOQUINOVOSYL TRANSFERASE SQD2"/>
    <property type="match status" value="1"/>
</dbReference>
<dbReference type="PATRIC" id="fig|316.97.peg.2911"/>
<dbReference type="InterPro" id="IPR028098">
    <property type="entry name" value="Glyco_trans_4-like_N"/>
</dbReference>
<feature type="domain" description="Glycosyl transferase family 1" evidence="1">
    <location>
        <begin position="186"/>
        <end position="332"/>
    </location>
</feature>
<dbReference type="Pfam" id="PF00534">
    <property type="entry name" value="Glycos_transf_1"/>
    <property type="match status" value="1"/>
</dbReference>
<evidence type="ECO:0000313" key="3">
    <source>
        <dbReference type="EMBL" id="AHY43633.1"/>
    </source>
</evidence>
<dbReference type="GO" id="GO:0016757">
    <property type="term" value="F:glycosyltransferase activity"/>
    <property type="evidence" value="ECO:0007669"/>
    <property type="project" value="InterPro"/>
</dbReference>
<dbReference type="Pfam" id="PF13439">
    <property type="entry name" value="Glyco_transf_4"/>
    <property type="match status" value="1"/>
</dbReference>
<dbReference type="InterPro" id="IPR050194">
    <property type="entry name" value="Glycosyltransferase_grp1"/>
</dbReference>
<proteinExistence type="predicted"/>
<accession>A0A023WU49</accession>
<protein>
    <submittedName>
        <fullName evidence="3">Glycoside hydrolase</fullName>
    </submittedName>
</protein>